<feature type="repeat" description="ANK" evidence="3">
    <location>
        <begin position="1394"/>
        <end position="1426"/>
    </location>
</feature>
<dbReference type="OrthoDB" id="1577640at2759"/>
<dbReference type="PROSITE" id="PS50297">
    <property type="entry name" value="ANK_REP_REGION"/>
    <property type="match status" value="12"/>
</dbReference>
<keyword evidence="1" id="KW-0677">Repeat</keyword>
<dbReference type="InterPro" id="IPR051165">
    <property type="entry name" value="Multifunctional_ANK_Repeat"/>
</dbReference>
<feature type="repeat" description="ANK" evidence="3">
    <location>
        <begin position="888"/>
        <end position="920"/>
    </location>
</feature>
<dbReference type="Gene3D" id="1.25.40.20">
    <property type="entry name" value="Ankyrin repeat-containing domain"/>
    <property type="match status" value="5"/>
</dbReference>
<dbReference type="InterPro" id="IPR056884">
    <property type="entry name" value="NPHP3-like_N"/>
</dbReference>
<feature type="repeat" description="ANK" evidence="3">
    <location>
        <begin position="921"/>
        <end position="953"/>
    </location>
</feature>
<feature type="repeat" description="ANK" evidence="3">
    <location>
        <begin position="760"/>
        <end position="788"/>
    </location>
</feature>
<dbReference type="EMBL" id="KN847011">
    <property type="protein sequence ID" value="KIW86722.1"/>
    <property type="molecule type" value="Genomic_DNA"/>
</dbReference>
<evidence type="ECO:0000259" key="5">
    <source>
        <dbReference type="Pfam" id="PF24883"/>
    </source>
</evidence>
<feature type="repeat" description="ANK" evidence="3">
    <location>
        <begin position="1292"/>
        <end position="1324"/>
    </location>
</feature>
<feature type="repeat" description="ANK" evidence="3">
    <location>
        <begin position="1424"/>
        <end position="1456"/>
    </location>
</feature>
<feature type="repeat" description="ANK" evidence="3">
    <location>
        <begin position="1152"/>
        <end position="1184"/>
    </location>
</feature>
<evidence type="ECO:0000256" key="3">
    <source>
        <dbReference type="PROSITE-ProRule" id="PRU00023"/>
    </source>
</evidence>
<dbReference type="Pfam" id="PF12796">
    <property type="entry name" value="Ank_2"/>
    <property type="match status" value="7"/>
</dbReference>
<keyword evidence="2 3" id="KW-0040">ANK repeat</keyword>
<dbReference type="GeneID" id="27705563"/>
<feature type="repeat" description="ANK" evidence="3">
    <location>
        <begin position="1600"/>
        <end position="1629"/>
    </location>
</feature>
<dbReference type="Gene3D" id="3.40.50.300">
    <property type="entry name" value="P-loop containing nucleotide triphosphate hydrolases"/>
    <property type="match status" value="1"/>
</dbReference>
<proteinExistence type="predicted"/>
<feature type="repeat" description="ANK" evidence="3">
    <location>
        <begin position="1531"/>
        <end position="1563"/>
    </location>
</feature>
<protein>
    <recommendedName>
        <fullName evidence="8">NACHT domain-containing protein</fullName>
    </recommendedName>
</protein>
<gene>
    <name evidence="6" type="ORF">Z519_12635</name>
</gene>
<reference evidence="6" key="1">
    <citation type="submission" date="2015-01" db="EMBL/GenBank/DDBJ databases">
        <title>The Genome Sequence of Cladophialophora bantiana CBS 173.52.</title>
        <authorList>
            <consortium name="The Broad Institute Genomics Platform"/>
            <person name="Cuomo C."/>
            <person name="de Hoog S."/>
            <person name="Gorbushina A."/>
            <person name="Stielow B."/>
            <person name="Teixiera M."/>
            <person name="Abouelleil A."/>
            <person name="Chapman S.B."/>
            <person name="Priest M."/>
            <person name="Young S.K."/>
            <person name="Wortman J."/>
            <person name="Nusbaum C."/>
            <person name="Birren B."/>
        </authorList>
    </citation>
    <scope>NUCLEOTIDE SEQUENCE [LARGE SCALE GENOMIC DNA]</scope>
    <source>
        <strain evidence="6">CBS 173.52</strain>
    </source>
</reference>
<dbReference type="InterPro" id="IPR031348">
    <property type="entry name" value="PigL_N"/>
</dbReference>
<dbReference type="InterPro" id="IPR002110">
    <property type="entry name" value="Ankyrin_rpt"/>
</dbReference>
<sequence length="1728" mass="189891">MTDPLSIAASIIAVIQATDKVLTCCYSYVGRVKSAAEDIDRAVQETSLLKGLLLNLHELAQDESNNQRLASLVALAGALSICTEALEEIETKLQPRPTKLTTKQRLLWPFESKKLEEILERMRKQKPTLLLALATKNMDVTRKIRNDVEDIQNSIESAQLHDKREKILNWLRPNDPKDKHMISRLEHEEGTNQWVLDNPKFRKWIQEPRQSIWLHGIPGCGKTIMSSTIIEHVMKLCQSKSGSRLAYYYFDFSDATNQKLSVLLRSLIFQLCMKMDLVPDAMSVLYDKCDRGRSNPSEKSLTETLFGILNSDEQTYIIIDGLDECPDEPNNSERARLNDLVLGVIGKHPGNYNFLFTSRKEYDIEEAMKAISKRTDLHVIEIQTENVDSDVRLHIRGFVSGHKRISKWTTSIREEIEDELVKGSQGMFRWAKCQLQIIGNCILSGTARKKLKQLPITLYDTYDRILESISEENISAVRSALMFLAYSITPMGVEELADAVVINVEEQSFDPKERTSDPLSVILELCSSLVTVTEAPRDDKPWLFSYTGRYGPLGVVRFSHYSVKEYIISERNKQTALNSFYFNETSSHEHITQALLLYILTVAFSDLDAPIPTRDRKYHPLRKYASQYWPQHYRQVPPEKRSGQLLEHVHSLFDTEDPRPYIFWLRVHNQDYNPNNLVSHHVGRNLDQFAPPIYFASLLGQLSTCKWLIEKGCRINNPSGSCTLGDPLQAAALGNYTEIVQLLLDEGAQVNTDCGYFGDPLQAAAFSGGFETVELLLKNGAVINTEHGEYGNALIAAAHMGHLRVAKKLIMCGADPELRSTHHSNAVAGAASSGQAELVKLLLLKGNDINDPNEPTGSALYCASKTGDVQLVRMLIKAGAKVNVISGDLHTALQVACNEGHVQVVKVLLANDADVNLFGGKLDSALQACIDHGDLDILHLLLDHGADLNHEGGRYHSPLHCATFRGKVRAAEILLDRGAGFNDRIFLMAIEYGHKSLVKRMFSKRVNVNAQEKEGTALQLAIQSKDMETARALLADDSIEIDARGGEYGATALHLALKIGNEEMVRELLRKGASVNSEGGEFYKPLTAAVISHDEKLIRLILDAGADINGHRGGWYESALNAAARAGLKTAVNLFLDLGMDVNESSGRNENDKSTPLQCACQRSDVEMVKLLVSRGADINAPPGDEGNALACTVGHKWGLNVSDEDTQKLVYFLLKNGADASCPELEQGCSGYHRRSTALDLVIRRQKNDLVRVFLAHGMKFCLNSLRIAVESRNEEIVRRIIASGADINEGGYILLCDAINSGNRSIIQLLLDAGADVSRQQEGKYNYGCALGCALEREDLHLVRQLLDLGADPNGFAGVFGPVLRLAVHKGLTAIATLMIEKGADPNASTDDFQSPLEAAVNQNSESMIRLLLDAGADVNVDGGRPFLTACSSGKTHLVKLLIDAGAEIHIQQGVPGYALQMAAKWGHMGVCKLLISLAVDVNAQGGEAGDALRAVLGNMHLCGSDTAASIVKYLLSIGADVNAPPCQNYVSTLQAAVSNGHGRCIDALVEAGADVNAYDPEFGTALISSARFANKNWSHKLLDLGANPHLIGGPYGSALHAAARDGEMELVERLLDKGVDVNLVAGKYGHVLQAACNPRGNVDYLPCVRLLIQRGSDVNAKGGKYETALQSAAKRGKFEAVKVLLEHGADPLVRGGKFGTAMEAAKAKGHWHILNYLERYIRQHQ</sequence>
<evidence type="ECO:0008006" key="8">
    <source>
        <dbReference type="Google" id="ProtNLM"/>
    </source>
</evidence>
<feature type="repeat" description="ANK" evidence="3">
    <location>
        <begin position="855"/>
        <end position="887"/>
    </location>
</feature>
<evidence type="ECO:0000259" key="4">
    <source>
        <dbReference type="Pfam" id="PF17111"/>
    </source>
</evidence>
<dbReference type="SMART" id="SM00248">
    <property type="entry name" value="ANK"/>
    <property type="match status" value="27"/>
</dbReference>
<name>A0A0D2FJ39_CLAB1</name>
<evidence type="ECO:0000256" key="2">
    <source>
        <dbReference type="ARBA" id="ARBA00023043"/>
    </source>
</evidence>
<evidence type="ECO:0000256" key="1">
    <source>
        <dbReference type="ARBA" id="ARBA00022737"/>
    </source>
</evidence>
<evidence type="ECO:0000313" key="6">
    <source>
        <dbReference type="EMBL" id="KIW86722.1"/>
    </source>
</evidence>
<dbReference type="InterPro" id="IPR036770">
    <property type="entry name" value="Ankyrin_rpt-contain_sf"/>
</dbReference>
<dbReference type="Proteomes" id="UP000053789">
    <property type="component" value="Unassembled WGS sequence"/>
</dbReference>
<dbReference type="RefSeq" id="XP_016613391.1">
    <property type="nucleotide sequence ID" value="XM_016770340.1"/>
</dbReference>
<dbReference type="PANTHER" id="PTHR24123">
    <property type="entry name" value="ANKYRIN REPEAT-CONTAINING"/>
    <property type="match status" value="1"/>
</dbReference>
<organism evidence="6 7">
    <name type="scientific">Cladophialophora bantiana (strain ATCC 10958 / CBS 173.52 / CDC B-1940 / NIH 8579)</name>
    <name type="common">Xylohypha bantiana</name>
    <dbReference type="NCBI Taxonomy" id="1442370"/>
    <lineage>
        <taxon>Eukaryota</taxon>
        <taxon>Fungi</taxon>
        <taxon>Dikarya</taxon>
        <taxon>Ascomycota</taxon>
        <taxon>Pezizomycotina</taxon>
        <taxon>Eurotiomycetes</taxon>
        <taxon>Chaetothyriomycetidae</taxon>
        <taxon>Chaetothyriales</taxon>
        <taxon>Herpotrichiellaceae</taxon>
        <taxon>Cladophialophora</taxon>
    </lineage>
</organism>
<dbReference type="PROSITE" id="PS50088">
    <property type="entry name" value="ANK_REPEAT"/>
    <property type="match status" value="15"/>
</dbReference>
<dbReference type="InterPro" id="IPR027417">
    <property type="entry name" value="P-loop_NTPase"/>
</dbReference>
<dbReference type="SMR" id="A0A0D2FJ39"/>
<accession>A0A0D2FJ39</accession>
<dbReference type="Pfam" id="PF17111">
    <property type="entry name" value="PigL_N"/>
    <property type="match status" value="1"/>
</dbReference>
<dbReference type="HOGENOM" id="CLU_000288_34_18_1"/>
<dbReference type="PANTHER" id="PTHR24123:SF33">
    <property type="entry name" value="PROTEIN HOS4"/>
    <property type="match status" value="1"/>
</dbReference>
<dbReference type="SUPFAM" id="SSF52540">
    <property type="entry name" value="P-loop containing nucleoside triphosphate hydrolases"/>
    <property type="match status" value="1"/>
</dbReference>
<feature type="repeat" description="ANK" evidence="3">
    <location>
        <begin position="1048"/>
        <end position="1080"/>
    </location>
</feature>
<dbReference type="SUPFAM" id="SSF48403">
    <property type="entry name" value="Ankyrin repeat"/>
    <property type="match status" value="3"/>
</dbReference>
<feature type="domain" description="Azaphilone pigments biosynthesis cluster protein L N-terminal" evidence="4">
    <location>
        <begin position="2"/>
        <end position="159"/>
    </location>
</feature>
<dbReference type="Pfam" id="PF13637">
    <property type="entry name" value="Ank_4"/>
    <property type="match status" value="1"/>
</dbReference>
<feature type="repeat" description="ANK" evidence="3">
    <location>
        <begin position="954"/>
        <end position="982"/>
    </location>
</feature>
<dbReference type="PRINTS" id="PR01415">
    <property type="entry name" value="ANKYRIN"/>
</dbReference>
<feature type="repeat" description="ANK" evidence="3">
    <location>
        <begin position="822"/>
        <end position="854"/>
    </location>
</feature>
<feature type="repeat" description="ANK" evidence="3">
    <location>
        <begin position="1667"/>
        <end position="1699"/>
    </location>
</feature>
<keyword evidence="7" id="KW-1185">Reference proteome</keyword>
<dbReference type="Pfam" id="PF24883">
    <property type="entry name" value="NPHP3_N"/>
    <property type="match status" value="1"/>
</dbReference>
<feature type="domain" description="Nephrocystin 3-like N-terminal" evidence="5">
    <location>
        <begin position="190"/>
        <end position="359"/>
    </location>
</feature>
<evidence type="ECO:0000313" key="7">
    <source>
        <dbReference type="Proteomes" id="UP000053789"/>
    </source>
</evidence>
<feature type="repeat" description="ANK" evidence="3">
    <location>
        <begin position="727"/>
        <end position="755"/>
    </location>
</feature>